<evidence type="ECO:0000256" key="3">
    <source>
        <dbReference type="PROSITE-ProRule" id="PRU00339"/>
    </source>
</evidence>
<accession>A0A0E3SRR9</accession>
<dbReference type="STRING" id="1434104.MCMEM_0894"/>
<feature type="repeat" description="TPR" evidence="3">
    <location>
        <begin position="48"/>
        <end position="81"/>
    </location>
</feature>
<dbReference type="InterPro" id="IPR019734">
    <property type="entry name" value="TPR_rpt"/>
</dbReference>
<reference evidence="4 5" key="1">
    <citation type="submission" date="2014-07" db="EMBL/GenBank/DDBJ databases">
        <title>Methanogenic archaea and the global carbon cycle.</title>
        <authorList>
            <person name="Henriksen J.R."/>
            <person name="Luke J."/>
            <person name="Reinhart S."/>
            <person name="Benedict M.N."/>
            <person name="Youngblut N.D."/>
            <person name="Metcalf M.E."/>
            <person name="Whitaker R.J."/>
            <person name="Metcalf W.W."/>
        </authorList>
    </citation>
    <scope>NUCLEOTIDE SEQUENCE [LARGE SCALE GENOMIC DNA]</scope>
    <source>
        <strain evidence="4 5">MM1</strain>
    </source>
</reference>
<evidence type="ECO:0000313" key="5">
    <source>
        <dbReference type="Proteomes" id="UP000033048"/>
    </source>
</evidence>
<dbReference type="InterPro" id="IPR051685">
    <property type="entry name" value="Ycf3/AcsC/BcsC/TPR_MFPF"/>
</dbReference>
<evidence type="ECO:0000313" key="4">
    <source>
        <dbReference type="EMBL" id="AKB84947.1"/>
    </source>
</evidence>
<dbReference type="Gene3D" id="1.25.40.10">
    <property type="entry name" value="Tetratricopeptide repeat domain"/>
    <property type="match status" value="2"/>
</dbReference>
<dbReference type="PANTHER" id="PTHR44943:SF8">
    <property type="entry name" value="TPR REPEAT-CONTAINING PROTEIN MJ0263"/>
    <property type="match status" value="1"/>
</dbReference>
<keyword evidence="2 3" id="KW-0802">TPR repeat</keyword>
<dbReference type="HOGENOM" id="CLU_003728_14_0_2"/>
<dbReference type="InterPro" id="IPR011990">
    <property type="entry name" value="TPR-like_helical_dom_sf"/>
</dbReference>
<sequence length="212" mass="24558">MEEKGKTIEELFHLGFHAEYPEEKIEYYSAVLESDLRDPRLWNEEAVALVWTNTGIAYCDLSEYKKAVYCFEQALDLDPRNSDIWYNKGIAHSYLGNYREAIESYTKTLAIDERYDNAWINKGMIHDILGEYEEAIRCYENIHVAMDIDPKYTMAWNKKGVAYYHLGKYDEAITCFAKVLNADPEYEDAKNNLSNAMAKLKDIGEQGAISDK</sequence>
<proteinExistence type="predicted"/>
<dbReference type="Pfam" id="PF13414">
    <property type="entry name" value="TPR_11"/>
    <property type="match status" value="1"/>
</dbReference>
<keyword evidence="1" id="KW-0677">Repeat</keyword>
<dbReference type="Pfam" id="PF13181">
    <property type="entry name" value="TPR_8"/>
    <property type="match status" value="1"/>
</dbReference>
<organism evidence="4 5">
    <name type="scientific">Methanococcoides methylutens MM1</name>
    <dbReference type="NCBI Taxonomy" id="1434104"/>
    <lineage>
        <taxon>Archaea</taxon>
        <taxon>Methanobacteriati</taxon>
        <taxon>Methanobacteriota</taxon>
        <taxon>Stenosarchaea group</taxon>
        <taxon>Methanomicrobia</taxon>
        <taxon>Methanosarcinales</taxon>
        <taxon>Methanosarcinaceae</taxon>
        <taxon>Methanococcoides</taxon>
    </lineage>
</organism>
<dbReference type="KEGG" id="mmet:MCMEM_0894"/>
<dbReference type="EMBL" id="CP009518">
    <property type="protein sequence ID" value="AKB84947.1"/>
    <property type="molecule type" value="Genomic_DNA"/>
</dbReference>
<evidence type="ECO:0000256" key="1">
    <source>
        <dbReference type="ARBA" id="ARBA00022737"/>
    </source>
</evidence>
<dbReference type="PROSITE" id="PS50005">
    <property type="entry name" value="TPR"/>
    <property type="match status" value="3"/>
</dbReference>
<evidence type="ECO:0000256" key="2">
    <source>
        <dbReference type="ARBA" id="ARBA00022803"/>
    </source>
</evidence>
<feature type="repeat" description="TPR" evidence="3">
    <location>
        <begin position="153"/>
        <end position="186"/>
    </location>
</feature>
<dbReference type="PANTHER" id="PTHR44943">
    <property type="entry name" value="CELLULOSE SYNTHASE OPERON PROTEIN C"/>
    <property type="match status" value="1"/>
</dbReference>
<dbReference type="GeneID" id="24893418"/>
<dbReference type="RefSeq" id="WP_052721317.1">
    <property type="nucleotide sequence ID" value="NZ_CP009518.1"/>
</dbReference>
<dbReference type="OrthoDB" id="115601at2157"/>
<dbReference type="AlphaFoldDB" id="A0A0E3SRR9"/>
<dbReference type="Proteomes" id="UP000033048">
    <property type="component" value="Chromosome"/>
</dbReference>
<name>A0A0E3SRR9_METMT</name>
<dbReference type="SMART" id="SM00028">
    <property type="entry name" value="TPR"/>
    <property type="match status" value="4"/>
</dbReference>
<gene>
    <name evidence="4" type="ORF">MCMEM_0894</name>
</gene>
<protein>
    <submittedName>
        <fullName evidence="4">TPR domain protein, putative component of TonB system</fullName>
    </submittedName>
</protein>
<dbReference type="Pfam" id="PF00515">
    <property type="entry name" value="TPR_1"/>
    <property type="match status" value="1"/>
</dbReference>
<dbReference type="SUPFAM" id="SSF48452">
    <property type="entry name" value="TPR-like"/>
    <property type="match status" value="1"/>
</dbReference>
<feature type="repeat" description="TPR" evidence="3">
    <location>
        <begin position="82"/>
        <end position="115"/>
    </location>
</feature>
<dbReference type="PROSITE" id="PS50293">
    <property type="entry name" value="TPR_REGION"/>
    <property type="match status" value="2"/>
</dbReference>
<keyword evidence="5" id="KW-1185">Reference proteome</keyword>